<dbReference type="AlphaFoldDB" id="A0A6V7S2R5"/>
<reference evidence="3 4" key="1">
    <citation type="submission" date="2020-08" db="EMBL/GenBank/DDBJ databases">
        <authorList>
            <person name="Ramaprasad A."/>
        </authorList>
    </citation>
    <scope>NUCLEOTIDE SEQUENCE [LARGE SCALE GENOMIC DNA]</scope>
</reference>
<dbReference type="Proteomes" id="UP000515308">
    <property type="component" value="Chromosome PVLDE_08"/>
</dbReference>
<protein>
    <submittedName>
        <fullName evidence="3">Fam-a protein</fullName>
    </submittedName>
</protein>
<dbReference type="EMBL" id="LR865370">
    <property type="protein sequence ID" value="CAD2090611.1"/>
    <property type="molecule type" value="Genomic_DNA"/>
</dbReference>
<feature type="region of interest" description="Disordered" evidence="1">
    <location>
        <begin position="188"/>
        <end position="258"/>
    </location>
</feature>
<sequence>MNKGYIRLFLFVLSLFMYASNKALANEASLVNDNINNPIQTKNNSGNKPVQKKTTPQDKPVQKKTTSQDKPVQKKTTAQDKPVQKKTTAQDKPVQKKTTPQDKPVQAKDAGSNKPVQANTPSQAKPAQSNTPSQVKPAQANKPLQAQPAASNHSTQANKNVKKSGLSRLGRKISSILLSILEAFACGAPKPKKTGQTAQVRARNTPENDMTKKTTPEKTPEKPTPEKPVEKPTPEKPVEKPTPEKTPEKIPEKTAKNATIDNNAFDALYKNNQHLLCHDPEEIEKVGKLMSGAAALLQKQLESDDYYRTDFSHQGTRILRRQKETDIGKLCITIDSPDKYDEIKNTIWNPNGAQNMDPSFLTGQVVRVYGPNLMMIQQCYTSGGHSSVKYFHYLAQKIEVSKDKTIMVYLSANVTDINDSMEENMGVLLDIAYSLEPGCNYEEEFKKNYVNLSGYDINKDDKKVDITYFDSIYDDDILAPLYGFKRVRSRKFAQLVNLKEKLSKKNKYIPNSTFLLD</sequence>
<organism evidence="3 4">
    <name type="scientific">Plasmodium vinckei lentum</name>
    <dbReference type="NCBI Taxonomy" id="138297"/>
    <lineage>
        <taxon>Eukaryota</taxon>
        <taxon>Sar</taxon>
        <taxon>Alveolata</taxon>
        <taxon>Apicomplexa</taxon>
        <taxon>Aconoidasida</taxon>
        <taxon>Haemosporida</taxon>
        <taxon>Plasmodiidae</taxon>
        <taxon>Plasmodium</taxon>
        <taxon>Plasmodium (Vinckeia)</taxon>
    </lineage>
</organism>
<gene>
    <name evidence="3" type="ORF">PVLDE_0803540</name>
</gene>
<feature type="chain" id="PRO_5028180940" evidence="2">
    <location>
        <begin position="26"/>
        <end position="517"/>
    </location>
</feature>
<name>A0A6V7S2R5_PLAVN</name>
<proteinExistence type="predicted"/>
<dbReference type="SUPFAM" id="SSF55961">
    <property type="entry name" value="Bet v1-like"/>
    <property type="match status" value="1"/>
</dbReference>
<keyword evidence="2" id="KW-0732">Signal</keyword>
<feature type="signal peptide" evidence="2">
    <location>
        <begin position="1"/>
        <end position="25"/>
    </location>
</feature>
<evidence type="ECO:0000256" key="1">
    <source>
        <dbReference type="SAM" id="MobiDB-lite"/>
    </source>
</evidence>
<evidence type="ECO:0000256" key="2">
    <source>
        <dbReference type="SAM" id="SignalP"/>
    </source>
</evidence>
<evidence type="ECO:0000313" key="3">
    <source>
        <dbReference type="EMBL" id="CAD2090611.1"/>
    </source>
</evidence>
<dbReference type="InterPro" id="IPR006486">
    <property type="entry name" value="PYST_A"/>
</dbReference>
<dbReference type="VEuPathDB" id="PlasmoDB:PVLDE_0803540"/>
<feature type="compositionally biased region" description="Polar residues" evidence="1">
    <location>
        <begin position="63"/>
        <end position="76"/>
    </location>
</feature>
<feature type="compositionally biased region" description="Polar residues" evidence="1">
    <location>
        <begin position="114"/>
        <end position="159"/>
    </location>
</feature>
<feature type="compositionally biased region" description="Polar residues" evidence="1">
    <location>
        <begin position="39"/>
        <end position="54"/>
    </location>
</feature>
<evidence type="ECO:0000313" key="4">
    <source>
        <dbReference type="Proteomes" id="UP000515308"/>
    </source>
</evidence>
<feature type="region of interest" description="Disordered" evidence="1">
    <location>
        <begin position="39"/>
        <end position="165"/>
    </location>
</feature>
<accession>A0A6V7S2R5</accession>
<dbReference type="NCBIfam" id="TIGR01599">
    <property type="entry name" value="PYST-A"/>
    <property type="match status" value="1"/>
</dbReference>
<feature type="compositionally biased region" description="Basic and acidic residues" evidence="1">
    <location>
        <begin position="204"/>
        <end position="255"/>
    </location>
</feature>